<organism evidence="2 3">
    <name type="scientific">Dictyobacter aurantiacus</name>
    <dbReference type="NCBI Taxonomy" id="1936993"/>
    <lineage>
        <taxon>Bacteria</taxon>
        <taxon>Bacillati</taxon>
        <taxon>Chloroflexota</taxon>
        <taxon>Ktedonobacteria</taxon>
        <taxon>Ktedonobacterales</taxon>
        <taxon>Dictyobacteraceae</taxon>
        <taxon>Dictyobacter</taxon>
    </lineage>
</organism>
<accession>A0A401ZJP8</accession>
<dbReference type="AlphaFoldDB" id="A0A401ZJP8"/>
<keyword evidence="1" id="KW-1133">Transmembrane helix</keyword>
<gene>
    <name evidence="2" type="ORF">KDAU_43770</name>
</gene>
<evidence type="ECO:0000313" key="2">
    <source>
        <dbReference type="EMBL" id="GCE07048.1"/>
    </source>
</evidence>
<reference evidence="3" key="1">
    <citation type="submission" date="2018-12" db="EMBL/GenBank/DDBJ databases">
        <title>Tengunoibacter tsumagoiensis gen. nov., sp. nov., Dictyobacter kobayashii sp. nov., D. alpinus sp. nov., and D. joshuensis sp. nov. and description of Dictyobacteraceae fam. nov. within the order Ktedonobacterales isolated from Tengu-no-mugimeshi.</title>
        <authorList>
            <person name="Wang C.M."/>
            <person name="Zheng Y."/>
            <person name="Sakai Y."/>
            <person name="Toyoda A."/>
            <person name="Minakuchi Y."/>
            <person name="Abe K."/>
            <person name="Yokota A."/>
            <person name="Yabe S."/>
        </authorList>
    </citation>
    <scope>NUCLEOTIDE SEQUENCE [LARGE SCALE GENOMIC DNA]</scope>
    <source>
        <strain evidence="3">S-27</strain>
    </source>
</reference>
<proteinExistence type="predicted"/>
<dbReference type="Proteomes" id="UP000287224">
    <property type="component" value="Unassembled WGS sequence"/>
</dbReference>
<dbReference type="EMBL" id="BIFQ01000001">
    <property type="protein sequence ID" value="GCE07048.1"/>
    <property type="molecule type" value="Genomic_DNA"/>
</dbReference>
<dbReference type="OrthoDB" id="167017at2"/>
<protein>
    <submittedName>
        <fullName evidence="2">Uncharacterized protein</fullName>
    </submittedName>
</protein>
<feature type="transmembrane region" description="Helical" evidence="1">
    <location>
        <begin position="158"/>
        <end position="187"/>
    </location>
</feature>
<evidence type="ECO:0000313" key="3">
    <source>
        <dbReference type="Proteomes" id="UP000287224"/>
    </source>
</evidence>
<keyword evidence="1" id="KW-0812">Transmembrane</keyword>
<feature type="transmembrane region" description="Helical" evidence="1">
    <location>
        <begin position="108"/>
        <end position="133"/>
    </location>
</feature>
<keyword evidence="1" id="KW-0472">Membrane</keyword>
<dbReference type="RefSeq" id="WP_126598004.1">
    <property type="nucleotide sequence ID" value="NZ_BIFQ01000001.1"/>
</dbReference>
<feature type="transmembrane region" description="Helical" evidence="1">
    <location>
        <begin position="12"/>
        <end position="32"/>
    </location>
</feature>
<sequence>MQRKDPMQRNQRFIFILAGALLLLMLGEAIFYTRIGGFSYFAYGSFIFCTLLLGTVFFVTRRTYRRMEQRRQRALSGDAALLAQPQPQPDANALALPVKIVLRPSKTILLEFLAICYGLLALVVCVPIILFFLSHHSSSITIKAVASNGHVNSAQPPILYATLPMIIGVILAVLFVICLISFVFTVLASESRSRQEIEVDEQGISTRFLGVVTRMSWDEVLSFAMWGRANSRTALLFELVSKDAVARWYQLSYRHAFYTWLAALKPAMPIDEYRRVMNALPQVIVARTGKPLYDLRHPYSRT</sequence>
<feature type="transmembrane region" description="Helical" evidence="1">
    <location>
        <begin position="38"/>
        <end position="60"/>
    </location>
</feature>
<keyword evidence="3" id="KW-1185">Reference proteome</keyword>
<name>A0A401ZJP8_9CHLR</name>
<comment type="caution">
    <text evidence="2">The sequence shown here is derived from an EMBL/GenBank/DDBJ whole genome shotgun (WGS) entry which is preliminary data.</text>
</comment>
<evidence type="ECO:0000256" key="1">
    <source>
        <dbReference type="SAM" id="Phobius"/>
    </source>
</evidence>